<dbReference type="PANTHER" id="PTHR39550">
    <property type="entry name" value="SLL0658 PROTEIN"/>
    <property type="match status" value="1"/>
</dbReference>
<gene>
    <name evidence="1" type="ORF">DM867_06120</name>
</gene>
<dbReference type="PANTHER" id="PTHR39550:SF1">
    <property type="entry name" value="SLL0658 PROTEIN"/>
    <property type="match status" value="1"/>
</dbReference>
<evidence type="ECO:0000313" key="1">
    <source>
        <dbReference type="EMBL" id="KAB7514689.1"/>
    </source>
</evidence>
<name>A0A5N5U8D7_9EURY</name>
<dbReference type="Proteomes" id="UP000326865">
    <property type="component" value="Unassembled WGS sequence"/>
</dbReference>
<evidence type="ECO:0000313" key="2">
    <source>
        <dbReference type="Proteomes" id="UP000326865"/>
    </source>
</evidence>
<sequence length="170" mass="18513">MREWVFDATPLIYLATVDRLDVVASSPQPVTTERVYEEVVTDGLAAGHVDARRLERFAEASLHVESVAKTPLFERLQSMSALSDADVSVLIHAAETDGIAVMDERAGRSVADVEDIEVHGTAYLLLSCVERGELSADEATTLLDALLDAGWYCAPNLYAKLTTAFARLDD</sequence>
<dbReference type="Pfam" id="PF11848">
    <property type="entry name" value="DUF3368"/>
    <property type="match status" value="1"/>
</dbReference>
<dbReference type="EMBL" id="QKKZ01000002">
    <property type="protein sequence ID" value="KAB7514689.1"/>
    <property type="molecule type" value="Genomic_DNA"/>
</dbReference>
<dbReference type="AlphaFoldDB" id="A0A5N5U8D7"/>
<accession>A0A5N5U8D7</accession>
<proteinExistence type="predicted"/>
<protein>
    <submittedName>
        <fullName evidence="1">DUF3368 domain-containing protein</fullName>
    </submittedName>
</protein>
<organism evidence="1 2">
    <name type="scientific">Halosegnis rubeus</name>
    <dbReference type="NCBI Taxonomy" id="2212850"/>
    <lineage>
        <taxon>Archaea</taxon>
        <taxon>Methanobacteriati</taxon>
        <taxon>Methanobacteriota</taxon>
        <taxon>Stenosarchaea group</taxon>
        <taxon>Halobacteria</taxon>
        <taxon>Halobacteriales</taxon>
        <taxon>Natronomonadaceae</taxon>
        <taxon>Halosegnis</taxon>
    </lineage>
</organism>
<reference evidence="1 2" key="1">
    <citation type="submission" date="2019-10" db="EMBL/GenBank/DDBJ databases">
        <title>Unraveling microbial dark matter from salterns through culturing: the case of the genus Halosegnis.</title>
        <authorList>
            <person name="Duran-Viseras A."/>
            <person name="Andrei A.-S."/>
            <person name="Vera-Gargallo B."/>
            <person name="Ghai R."/>
            <person name="Sanchez-Porro C."/>
            <person name="Ventosa A."/>
        </authorList>
    </citation>
    <scope>NUCLEOTIDE SEQUENCE [LARGE SCALE GENOMIC DNA]</scope>
    <source>
        <strain evidence="1 2">F18-79</strain>
    </source>
</reference>
<comment type="caution">
    <text evidence="1">The sequence shown here is derived from an EMBL/GenBank/DDBJ whole genome shotgun (WGS) entry which is preliminary data.</text>
</comment>
<dbReference type="InterPro" id="IPR021799">
    <property type="entry name" value="PIN-like_prokaryotic"/>
</dbReference>
<keyword evidence="2" id="KW-1185">Reference proteome</keyword>